<protein>
    <submittedName>
        <fullName evidence="3">Putative esterase</fullName>
    </submittedName>
</protein>
<dbReference type="GO" id="GO:0016787">
    <property type="term" value="F:hydrolase activity"/>
    <property type="evidence" value="ECO:0007669"/>
    <property type="project" value="UniProtKB-KW"/>
</dbReference>
<evidence type="ECO:0000313" key="3">
    <source>
        <dbReference type="EMBL" id="CUS51575.1"/>
    </source>
</evidence>
<keyword evidence="1" id="KW-0378">Hydrolase</keyword>
<evidence type="ECO:0000259" key="2">
    <source>
        <dbReference type="Pfam" id="PF20434"/>
    </source>
</evidence>
<name>A0A160TS09_9ZZZZ</name>
<accession>A0A160TS09</accession>
<dbReference type="Pfam" id="PF20434">
    <property type="entry name" value="BD-FAE"/>
    <property type="match status" value="1"/>
</dbReference>
<dbReference type="SUPFAM" id="SSF53474">
    <property type="entry name" value="alpha/beta-Hydrolases"/>
    <property type="match status" value="1"/>
</dbReference>
<sequence length="283" mass="32008">MTKKLYRGYDKDELENLYNQKHRIPGYDDYPINWKRDSDHARKGLNTKLDVRYGDHSLETYDVFLGNPGFPVHVFFHGGYWYSQDKSNFEFMAPAFVEKGWTFVGANYPLCPDVTMTELVSSCRKMVLDLFGRFTTWGLDGSAIHLAGHSAGAQIVSILATTQWSRHSPNQCPPISRTMGISGIYDLQPVIYIDRNLEIGLTENDVDDFSPIFYSEPFAGELVLAVGTHEGSEKVRQMQDFAMMQADRGKGSQSALIENANHFSILDHYADRDGLLLKLATSE</sequence>
<dbReference type="InterPro" id="IPR049492">
    <property type="entry name" value="BD-FAE-like_dom"/>
</dbReference>
<gene>
    <name evidence="3" type="ORF">MGWOODY_XGa2360</name>
</gene>
<proteinExistence type="predicted"/>
<evidence type="ECO:0000256" key="1">
    <source>
        <dbReference type="ARBA" id="ARBA00022801"/>
    </source>
</evidence>
<dbReference type="InterPro" id="IPR050300">
    <property type="entry name" value="GDXG_lipolytic_enzyme"/>
</dbReference>
<dbReference type="AlphaFoldDB" id="A0A160TS09"/>
<dbReference type="PANTHER" id="PTHR48081:SF33">
    <property type="entry name" value="KYNURENINE FORMAMIDASE"/>
    <property type="match status" value="1"/>
</dbReference>
<dbReference type="PANTHER" id="PTHR48081">
    <property type="entry name" value="AB HYDROLASE SUPERFAMILY PROTEIN C4A8.06C"/>
    <property type="match status" value="1"/>
</dbReference>
<dbReference type="Gene3D" id="3.40.50.1820">
    <property type="entry name" value="alpha/beta hydrolase"/>
    <property type="match status" value="1"/>
</dbReference>
<feature type="domain" description="BD-FAE-like" evidence="2">
    <location>
        <begin position="70"/>
        <end position="172"/>
    </location>
</feature>
<reference evidence="3" key="1">
    <citation type="submission" date="2015-10" db="EMBL/GenBank/DDBJ databases">
        <authorList>
            <person name="Gilbert D.G."/>
        </authorList>
    </citation>
    <scope>NUCLEOTIDE SEQUENCE</scope>
</reference>
<organism evidence="3">
    <name type="scientific">hydrothermal vent metagenome</name>
    <dbReference type="NCBI Taxonomy" id="652676"/>
    <lineage>
        <taxon>unclassified sequences</taxon>
        <taxon>metagenomes</taxon>
        <taxon>ecological metagenomes</taxon>
    </lineage>
</organism>
<dbReference type="EMBL" id="CZRL01000064">
    <property type="protein sequence ID" value="CUS51575.1"/>
    <property type="molecule type" value="Genomic_DNA"/>
</dbReference>
<dbReference type="InterPro" id="IPR029058">
    <property type="entry name" value="AB_hydrolase_fold"/>
</dbReference>